<evidence type="ECO:0000256" key="1">
    <source>
        <dbReference type="SAM" id="SignalP"/>
    </source>
</evidence>
<dbReference type="EMBL" id="JAIFTL010000145">
    <property type="protein sequence ID" value="KAG9322466.1"/>
    <property type="molecule type" value="Genomic_DNA"/>
</dbReference>
<dbReference type="AlphaFoldDB" id="A0A9P8A4U2"/>
<feature type="chain" id="PRO_5040235903" evidence="1">
    <location>
        <begin position="24"/>
        <end position="162"/>
    </location>
</feature>
<reference evidence="2" key="1">
    <citation type="submission" date="2021-07" db="EMBL/GenBank/DDBJ databases">
        <title>Draft genome of Mortierella alpina, strain LL118, isolated from an aspen leaf litter sample.</title>
        <authorList>
            <person name="Yang S."/>
            <person name="Vinatzer B.A."/>
        </authorList>
    </citation>
    <scope>NUCLEOTIDE SEQUENCE</scope>
    <source>
        <strain evidence="2">LL118</strain>
    </source>
</reference>
<organism evidence="2 3">
    <name type="scientific">Mortierella alpina</name>
    <name type="common">Oleaginous fungus</name>
    <name type="synonym">Mortierella renispora</name>
    <dbReference type="NCBI Taxonomy" id="64518"/>
    <lineage>
        <taxon>Eukaryota</taxon>
        <taxon>Fungi</taxon>
        <taxon>Fungi incertae sedis</taxon>
        <taxon>Mucoromycota</taxon>
        <taxon>Mortierellomycotina</taxon>
        <taxon>Mortierellomycetes</taxon>
        <taxon>Mortierellales</taxon>
        <taxon>Mortierellaceae</taxon>
        <taxon>Mortierella</taxon>
    </lineage>
</organism>
<dbReference type="Gene3D" id="2.80.10.50">
    <property type="match status" value="1"/>
</dbReference>
<feature type="signal peptide" evidence="1">
    <location>
        <begin position="1"/>
        <end position="23"/>
    </location>
</feature>
<evidence type="ECO:0000313" key="2">
    <source>
        <dbReference type="EMBL" id="KAG9322466.1"/>
    </source>
</evidence>
<protein>
    <submittedName>
        <fullName evidence="2">Uncharacterized protein</fullName>
    </submittedName>
</protein>
<dbReference type="Proteomes" id="UP000717515">
    <property type="component" value="Unassembled WGS sequence"/>
</dbReference>
<sequence>MALLTRLLALELSAVLSLRAVIAFAMSEGKYHIQVAADPKPFIGMDSSPAPLKPVVTDGSDNLWTVKQLPDGSITIAVGDSGHQGFVQLDEGGNLVVSDEATPFAWSVKLAEGDTYTIEFPNHIRPTRGWSIKNSEPKSAVILRTFDIPMPEQLWEFIPVEE</sequence>
<keyword evidence="1" id="KW-0732">Signal</keyword>
<evidence type="ECO:0000313" key="3">
    <source>
        <dbReference type="Proteomes" id="UP000717515"/>
    </source>
</evidence>
<proteinExistence type="predicted"/>
<comment type="caution">
    <text evidence="2">The sequence shown here is derived from an EMBL/GenBank/DDBJ whole genome shotgun (WGS) entry which is preliminary data.</text>
</comment>
<name>A0A9P8A4U2_MORAP</name>
<gene>
    <name evidence="2" type="ORF">KVV02_003192</name>
</gene>
<accession>A0A9P8A4U2</accession>